<organism evidence="1 2">
    <name type="scientific">Trichonephila inaurata madagascariensis</name>
    <dbReference type="NCBI Taxonomy" id="2747483"/>
    <lineage>
        <taxon>Eukaryota</taxon>
        <taxon>Metazoa</taxon>
        <taxon>Ecdysozoa</taxon>
        <taxon>Arthropoda</taxon>
        <taxon>Chelicerata</taxon>
        <taxon>Arachnida</taxon>
        <taxon>Araneae</taxon>
        <taxon>Araneomorphae</taxon>
        <taxon>Entelegynae</taxon>
        <taxon>Araneoidea</taxon>
        <taxon>Nephilidae</taxon>
        <taxon>Trichonephila</taxon>
        <taxon>Trichonephila inaurata</taxon>
    </lineage>
</organism>
<dbReference type="OrthoDB" id="6409270at2759"/>
<dbReference type="EMBL" id="BMAV01019022">
    <property type="protein sequence ID" value="GFY71677.1"/>
    <property type="molecule type" value="Genomic_DNA"/>
</dbReference>
<dbReference type="AlphaFoldDB" id="A0A8X7CPQ6"/>
<protein>
    <submittedName>
        <fullName evidence="1">Uncharacterized protein</fullName>
    </submittedName>
</protein>
<name>A0A8X7CPQ6_9ARAC</name>
<evidence type="ECO:0000313" key="2">
    <source>
        <dbReference type="Proteomes" id="UP000886998"/>
    </source>
</evidence>
<proteinExistence type="predicted"/>
<dbReference type="Proteomes" id="UP000886998">
    <property type="component" value="Unassembled WGS sequence"/>
</dbReference>
<keyword evidence="2" id="KW-1185">Reference proteome</keyword>
<evidence type="ECO:0000313" key="1">
    <source>
        <dbReference type="EMBL" id="GFY71677.1"/>
    </source>
</evidence>
<sequence>MAMVCMFNDFIFQQKPSADGRFGDHIPDVTAAPLESVVYQLKMCPSYLFPRSNQFISLDSLHGIFHGKKDISSDAIALFKTHPRLKIYHFISLGVILRWERKKCRQLG</sequence>
<gene>
    <name evidence="1" type="ORF">TNIN_189721</name>
</gene>
<accession>A0A8X7CPQ6</accession>
<comment type="caution">
    <text evidence="1">The sequence shown here is derived from an EMBL/GenBank/DDBJ whole genome shotgun (WGS) entry which is preliminary data.</text>
</comment>
<reference evidence="1" key="1">
    <citation type="submission" date="2020-08" db="EMBL/GenBank/DDBJ databases">
        <title>Multicomponent nature underlies the extraordinary mechanical properties of spider dragline silk.</title>
        <authorList>
            <person name="Kono N."/>
            <person name="Nakamura H."/>
            <person name="Mori M."/>
            <person name="Yoshida Y."/>
            <person name="Ohtoshi R."/>
            <person name="Malay A.D."/>
            <person name="Moran D.A.P."/>
            <person name="Tomita M."/>
            <person name="Numata K."/>
            <person name="Arakawa K."/>
        </authorList>
    </citation>
    <scope>NUCLEOTIDE SEQUENCE</scope>
</reference>